<name>A0A4C1TVW6_EUMVA</name>
<comment type="caution">
    <text evidence="2">The sequence shown here is derived from an EMBL/GenBank/DDBJ whole genome shotgun (WGS) entry which is preliminary data.</text>
</comment>
<dbReference type="EMBL" id="BGZK01000093">
    <property type="protein sequence ID" value="GBP18140.1"/>
    <property type="molecule type" value="Genomic_DNA"/>
</dbReference>
<reference evidence="2 3" key="1">
    <citation type="journal article" date="2019" name="Commun. Biol.">
        <title>The bagworm genome reveals a unique fibroin gene that provides high tensile strength.</title>
        <authorList>
            <person name="Kono N."/>
            <person name="Nakamura H."/>
            <person name="Ohtoshi R."/>
            <person name="Tomita M."/>
            <person name="Numata K."/>
            <person name="Arakawa K."/>
        </authorList>
    </citation>
    <scope>NUCLEOTIDE SEQUENCE [LARGE SCALE GENOMIC DNA]</scope>
</reference>
<accession>A0A4C1TVW6</accession>
<feature type="compositionally biased region" description="Basic and acidic residues" evidence="1">
    <location>
        <begin position="41"/>
        <end position="59"/>
    </location>
</feature>
<protein>
    <submittedName>
        <fullName evidence="2">Uncharacterized protein</fullName>
    </submittedName>
</protein>
<organism evidence="2 3">
    <name type="scientific">Eumeta variegata</name>
    <name type="common">Bagworm moth</name>
    <name type="synonym">Eumeta japonica</name>
    <dbReference type="NCBI Taxonomy" id="151549"/>
    <lineage>
        <taxon>Eukaryota</taxon>
        <taxon>Metazoa</taxon>
        <taxon>Ecdysozoa</taxon>
        <taxon>Arthropoda</taxon>
        <taxon>Hexapoda</taxon>
        <taxon>Insecta</taxon>
        <taxon>Pterygota</taxon>
        <taxon>Neoptera</taxon>
        <taxon>Endopterygota</taxon>
        <taxon>Lepidoptera</taxon>
        <taxon>Glossata</taxon>
        <taxon>Ditrysia</taxon>
        <taxon>Tineoidea</taxon>
        <taxon>Psychidae</taxon>
        <taxon>Oiketicinae</taxon>
        <taxon>Eumeta</taxon>
    </lineage>
</organism>
<evidence type="ECO:0000313" key="2">
    <source>
        <dbReference type="EMBL" id="GBP18140.1"/>
    </source>
</evidence>
<evidence type="ECO:0000313" key="3">
    <source>
        <dbReference type="Proteomes" id="UP000299102"/>
    </source>
</evidence>
<sequence length="81" mass="9218">MRIIHMKHREEPVSESVTDRGECIRAPPPGKVKARPSPCRLRPDRGRPENDYIRSDNSEHCRSADADAILSSTTDSFDRPF</sequence>
<feature type="region of interest" description="Disordered" evidence="1">
    <location>
        <begin position="1"/>
        <end position="59"/>
    </location>
</feature>
<gene>
    <name evidence="2" type="ORF">EVAR_12921_1</name>
</gene>
<dbReference type="AlphaFoldDB" id="A0A4C1TVW6"/>
<proteinExistence type="predicted"/>
<feature type="compositionally biased region" description="Basic and acidic residues" evidence="1">
    <location>
        <begin position="8"/>
        <end position="23"/>
    </location>
</feature>
<evidence type="ECO:0000256" key="1">
    <source>
        <dbReference type="SAM" id="MobiDB-lite"/>
    </source>
</evidence>
<dbReference type="Proteomes" id="UP000299102">
    <property type="component" value="Unassembled WGS sequence"/>
</dbReference>
<keyword evidence="3" id="KW-1185">Reference proteome</keyword>